<dbReference type="InterPro" id="IPR001452">
    <property type="entry name" value="SH3_domain"/>
</dbReference>
<dbReference type="Proteomes" id="UP001219568">
    <property type="component" value="Unassembled WGS sequence"/>
</dbReference>
<dbReference type="PROSITE" id="PS50002">
    <property type="entry name" value="SH3"/>
    <property type="match status" value="1"/>
</dbReference>
<dbReference type="EMBL" id="JAQJZL010000016">
    <property type="protein sequence ID" value="KAJ6022426.1"/>
    <property type="molecule type" value="Genomic_DNA"/>
</dbReference>
<feature type="compositionally biased region" description="Low complexity" evidence="3">
    <location>
        <begin position="50"/>
        <end position="67"/>
    </location>
</feature>
<feature type="region of interest" description="Disordered" evidence="3">
    <location>
        <begin position="254"/>
        <end position="458"/>
    </location>
</feature>
<feature type="compositionally biased region" description="Low complexity" evidence="3">
    <location>
        <begin position="433"/>
        <end position="446"/>
    </location>
</feature>
<dbReference type="SUPFAM" id="SSF50044">
    <property type="entry name" value="SH3-domain"/>
    <property type="match status" value="1"/>
</dbReference>
<reference evidence="5" key="2">
    <citation type="submission" date="2023-01" db="EMBL/GenBank/DDBJ databases">
        <authorList>
            <person name="Petersen C."/>
        </authorList>
    </citation>
    <scope>NUCLEOTIDE SEQUENCE</scope>
    <source>
        <strain evidence="5">IBT 15450</strain>
    </source>
</reference>
<accession>A0AAD6HYM8</accession>
<dbReference type="Pfam" id="PF14604">
    <property type="entry name" value="SH3_9"/>
    <property type="match status" value="1"/>
</dbReference>
<dbReference type="SMART" id="SM00326">
    <property type="entry name" value="SH3"/>
    <property type="match status" value="1"/>
</dbReference>
<feature type="compositionally biased region" description="Low complexity" evidence="3">
    <location>
        <begin position="360"/>
        <end position="380"/>
    </location>
</feature>
<evidence type="ECO:0000259" key="4">
    <source>
        <dbReference type="PROSITE" id="PS50002"/>
    </source>
</evidence>
<sequence>FGGEGLPEGGLAASLPPPPPKPQTPSTPPVLNVRPVTQFAPDLSGGGGIYPATAGAAGAAAGSAAIASRNLTGDSPPPTPPKSAGSSPNPFNDPVNPFGTADTPVSAHAPSVSESSNGPSGSTMAAAAVGTVAAGAVAGAAATSHESKEETARPGTAGSRAHSPTVSPQSSTSPVNVAFSAAAAGPTVELAGAAAGGPNNVHRVQLDFNPSMEDELGLRSGSLVRLLHEYDDGWALCIRLDRSQQGVAPRSCLSARPVMPRPRPPPGSRGPPIMGPDGRPMAPPGRFYPQDARPRSPSGPGFAGPPGSYPGTQMSPVQFPAVPRSMSPGPGRPSPRAMSPGPGGMPVPRSMSPGPGGMPGPRSMSPGPGRPSPRSMSPGPYGHPGMQRPQMPINQRQRSNSAGNMAPPNIAAAAPPVSSPLAAPVPAPTGELPAIPSSAPTSPTGSQVSRKPVPAQDA</sequence>
<evidence type="ECO:0000313" key="6">
    <source>
        <dbReference type="Proteomes" id="UP001219568"/>
    </source>
</evidence>
<evidence type="ECO:0000256" key="3">
    <source>
        <dbReference type="SAM" id="MobiDB-lite"/>
    </source>
</evidence>
<comment type="caution">
    <text evidence="5">The sequence shown here is derived from an EMBL/GenBank/DDBJ whole genome shotgun (WGS) entry which is preliminary data.</text>
</comment>
<protein>
    <recommendedName>
        <fullName evidence="4">SH3 domain-containing protein</fullName>
    </recommendedName>
</protein>
<feature type="region of interest" description="Disordered" evidence="3">
    <location>
        <begin position="1"/>
        <end position="124"/>
    </location>
</feature>
<feature type="region of interest" description="Disordered" evidence="3">
    <location>
        <begin position="140"/>
        <end position="173"/>
    </location>
</feature>
<feature type="compositionally biased region" description="Low complexity" evidence="3">
    <location>
        <begin position="110"/>
        <end position="124"/>
    </location>
</feature>
<feature type="compositionally biased region" description="Pro residues" evidence="3">
    <location>
        <begin position="15"/>
        <end position="28"/>
    </location>
</feature>
<feature type="non-terminal residue" evidence="5">
    <location>
        <position position="458"/>
    </location>
</feature>
<keyword evidence="6" id="KW-1185">Reference proteome</keyword>
<gene>
    <name evidence="5" type="ORF">N7460_012821</name>
</gene>
<dbReference type="Gene3D" id="2.30.30.40">
    <property type="entry name" value="SH3 Domains"/>
    <property type="match status" value="1"/>
</dbReference>
<dbReference type="AlphaFoldDB" id="A0AAD6HYM8"/>
<feature type="compositionally biased region" description="Low complexity" evidence="3">
    <location>
        <begin position="323"/>
        <end position="353"/>
    </location>
</feature>
<evidence type="ECO:0000256" key="1">
    <source>
        <dbReference type="ARBA" id="ARBA00022443"/>
    </source>
</evidence>
<feature type="domain" description="SH3" evidence="4">
    <location>
        <begin position="197"/>
        <end position="258"/>
    </location>
</feature>
<feature type="compositionally biased region" description="Low complexity" evidence="3">
    <location>
        <begin position="163"/>
        <end position="173"/>
    </location>
</feature>
<feature type="compositionally biased region" description="Low complexity" evidence="3">
    <location>
        <begin position="295"/>
        <end position="311"/>
    </location>
</feature>
<feature type="compositionally biased region" description="Low complexity" evidence="3">
    <location>
        <begin position="406"/>
        <end position="424"/>
    </location>
</feature>
<evidence type="ECO:0000313" key="5">
    <source>
        <dbReference type="EMBL" id="KAJ6022426.1"/>
    </source>
</evidence>
<feature type="compositionally biased region" description="Pro residues" evidence="3">
    <location>
        <begin position="259"/>
        <end position="269"/>
    </location>
</feature>
<evidence type="ECO:0000256" key="2">
    <source>
        <dbReference type="PROSITE-ProRule" id="PRU00192"/>
    </source>
</evidence>
<feature type="compositionally biased region" description="Polar residues" evidence="3">
    <location>
        <begin position="392"/>
        <end position="403"/>
    </location>
</feature>
<organism evidence="5 6">
    <name type="scientific">Penicillium canescens</name>
    <dbReference type="NCBI Taxonomy" id="5083"/>
    <lineage>
        <taxon>Eukaryota</taxon>
        <taxon>Fungi</taxon>
        <taxon>Dikarya</taxon>
        <taxon>Ascomycota</taxon>
        <taxon>Pezizomycotina</taxon>
        <taxon>Eurotiomycetes</taxon>
        <taxon>Eurotiomycetidae</taxon>
        <taxon>Eurotiales</taxon>
        <taxon>Aspergillaceae</taxon>
        <taxon>Penicillium</taxon>
    </lineage>
</organism>
<proteinExistence type="predicted"/>
<keyword evidence="1 2" id="KW-0728">SH3 domain</keyword>
<dbReference type="InterPro" id="IPR036028">
    <property type="entry name" value="SH3-like_dom_sf"/>
</dbReference>
<reference evidence="5" key="1">
    <citation type="journal article" date="2023" name="IMA Fungus">
        <title>Comparative genomic study of the Penicillium genus elucidates a diverse pangenome and 15 lateral gene transfer events.</title>
        <authorList>
            <person name="Petersen C."/>
            <person name="Sorensen T."/>
            <person name="Nielsen M.R."/>
            <person name="Sondergaard T.E."/>
            <person name="Sorensen J.L."/>
            <person name="Fitzpatrick D.A."/>
            <person name="Frisvad J.C."/>
            <person name="Nielsen K.L."/>
        </authorList>
    </citation>
    <scope>NUCLEOTIDE SEQUENCE</scope>
    <source>
        <strain evidence="5">IBT 15450</strain>
    </source>
</reference>
<name>A0AAD6HYM8_PENCN</name>